<keyword evidence="1" id="KW-0282">Flagellum</keyword>
<accession>A0A2N0V0A6</accession>
<keyword evidence="1" id="KW-0966">Cell projection</keyword>
<dbReference type="Proteomes" id="UP000233425">
    <property type="component" value="Unassembled WGS sequence"/>
</dbReference>
<dbReference type="AlphaFoldDB" id="A0A2N0V0A6"/>
<dbReference type="NCBIfam" id="NF038110">
    <property type="entry name" value="Lys_methyl_FliB"/>
    <property type="match status" value="1"/>
</dbReference>
<name>A0A2N0V0A6_9FIRM</name>
<organism evidence="1 2">
    <name type="scientific">Ruminococcus bromii</name>
    <dbReference type="NCBI Taxonomy" id="40518"/>
    <lineage>
        <taxon>Bacteria</taxon>
        <taxon>Bacillati</taxon>
        <taxon>Bacillota</taxon>
        <taxon>Clostridia</taxon>
        <taxon>Eubacteriales</taxon>
        <taxon>Oscillospiraceae</taxon>
        <taxon>Ruminococcus</taxon>
    </lineage>
</organism>
<gene>
    <name evidence="1" type="primary">fliU</name>
    <name evidence="1" type="ORF">RBATCC27255_00121</name>
</gene>
<protein>
    <submittedName>
        <fullName evidence="1">Flagellar biosynthetic protein FliU</fullName>
    </submittedName>
</protein>
<keyword evidence="2" id="KW-1185">Reference proteome</keyword>
<proteinExistence type="predicted"/>
<comment type="caution">
    <text evidence="1">The sequence shown here is derived from an EMBL/GenBank/DDBJ whole genome shotgun (WGS) entry which is preliminary data.</text>
</comment>
<reference evidence="1" key="1">
    <citation type="journal article" date="2018" name="Environ. Microbiol.">
        <title>Sporulation capability and amylosome conservation among diverse human colonic and rumen isolates of the keystone starch-degrader Ruminococcus bromii.</title>
        <authorList>
            <person name="Mukhopadhya I."/>
            <person name="Morais S."/>
            <person name="Laverde-Gomez J."/>
            <person name="Sheridan P.O."/>
            <person name="Walker A.W."/>
            <person name="Kelly W."/>
            <person name="Klieve A.V."/>
            <person name="Ouwerkerk D."/>
            <person name="Duncan S.H."/>
            <person name="Louis P."/>
            <person name="Koropatkin N."/>
            <person name="Cockburn D."/>
            <person name="Kibler R."/>
            <person name="Cooper P.J."/>
            <person name="Sandoval C."/>
            <person name="Crost E."/>
            <person name="Juge N."/>
            <person name="Bayer E.A."/>
            <person name="Flint H.J."/>
        </authorList>
    </citation>
    <scope>NUCLEOTIDE SEQUENCE [LARGE SCALE GENOMIC DNA]</scope>
    <source>
        <strain evidence="1">ATCC 27255</strain>
    </source>
</reference>
<sequence length="343" mass="40033">MKHYFPKYCEKFRCIANLCPDSCCRDWDVVVDDTSFDFYNTVKGEFGDRLRSLMTIDEDGDRIFIRQGEKCPFWNSDMLCDIYINLGENHLCHTCKEFPRITQDYTVFCEHTLSFACPEAARLMLESDFDTGFATDIPQDLQTDYSTTEMNFLLSARKRTFEILSDCKMSLSERLCRLLAFNERVQNMLDDEIFDITAMPTDEYKKQSCGDASFIFDLHKSLDIMSKDWLCELEATADFAKNNTLSSRFDRPLTAYLDYYVRRYYLSAIDSFNVISTIKRMVCAYIVTAYELERLENPTQAEVVKILQGYSKEVEHSYENGELLEDEFIFNPLFSTDNLIGIL</sequence>
<dbReference type="EMBL" id="NNSR01000016">
    <property type="protein sequence ID" value="PKD32649.1"/>
    <property type="molecule type" value="Genomic_DNA"/>
</dbReference>
<keyword evidence="1" id="KW-0969">Cilium</keyword>
<evidence type="ECO:0000313" key="2">
    <source>
        <dbReference type="Proteomes" id="UP000233425"/>
    </source>
</evidence>
<evidence type="ECO:0000313" key="1">
    <source>
        <dbReference type="EMBL" id="PKD32649.1"/>
    </source>
</evidence>